<sequence length="112" mass="13095">MEQISKLECGRNRMAVRDTLDLIGGKWKVLILLTLNERPYRFKALAQEIGISPRMLSRELQDMEQNKLLDRTVIDAKPIGVEYSITDYGRTFGQIIEAMRDWGLNHRKEIFQ</sequence>
<proteinExistence type="predicted"/>
<evidence type="ECO:0000256" key="1">
    <source>
        <dbReference type="ARBA" id="ARBA00023015"/>
    </source>
</evidence>
<accession>A0A9X1TFW3</accession>
<dbReference type="GO" id="GO:0003677">
    <property type="term" value="F:DNA binding"/>
    <property type="evidence" value="ECO:0007669"/>
    <property type="project" value="UniProtKB-KW"/>
</dbReference>
<dbReference type="RefSeq" id="WP_234602557.1">
    <property type="nucleotide sequence ID" value="NZ_CP094997.1"/>
</dbReference>
<evidence type="ECO:0000256" key="2">
    <source>
        <dbReference type="ARBA" id="ARBA00023125"/>
    </source>
</evidence>
<dbReference type="InterPro" id="IPR036388">
    <property type="entry name" value="WH-like_DNA-bd_sf"/>
</dbReference>
<evidence type="ECO:0000259" key="4">
    <source>
        <dbReference type="PROSITE" id="PS51118"/>
    </source>
</evidence>
<evidence type="ECO:0000256" key="3">
    <source>
        <dbReference type="ARBA" id="ARBA00023163"/>
    </source>
</evidence>
<dbReference type="EMBL" id="JAJTTC010000008">
    <property type="protein sequence ID" value="MCF0064736.1"/>
    <property type="molecule type" value="Genomic_DNA"/>
</dbReference>
<dbReference type="Proteomes" id="UP001139000">
    <property type="component" value="Unassembled WGS sequence"/>
</dbReference>
<dbReference type="PROSITE" id="PS51118">
    <property type="entry name" value="HTH_HXLR"/>
    <property type="match status" value="1"/>
</dbReference>
<keyword evidence="2" id="KW-0238">DNA-binding</keyword>
<dbReference type="InterPro" id="IPR002577">
    <property type="entry name" value="HTH_HxlR"/>
</dbReference>
<dbReference type="AlphaFoldDB" id="A0A9X1TFW3"/>
<dbReference type="Gene3D" id="1.10.10.10">
    <property type="entry name" value="Winged helix-like DNA-binding domain superfamily/Winged helix DNA-binding domain"/>
    <property type="match status" value="1"/>
</dbReference>
<keyword evidence="3" id="KW-0804">Transcription</keyword>
<organism evidence="5 6">
    <name type="scientific">Dyadobacter chenwenxiniae</name>
    <dbReference type="NCBI Taxonomy" id="2906456"/>
    <lineage>
        <taxon>Bacteria</taxon>
        <taxon>Pseudomonadati</taxon>
        <taxon>Bacteroidota</taxon>
        <taxon>Cytophagia</taxon>
        <taxon>Cytophagales</taxon>
        <taxon>Spirosomataceae</taxon>
        <taxon>Dyadobacter</taxon>
    </lineage>
</organism>
<dbReference type="InterPro" id="IPR036390">
    <property type="entry name" value="WH_DNA-bd_sf"/>
</dbReference>
<protein>
    <submittedName>
        <fullName evidence="5">Helix-turn-helix transcriptional regulator</fullName>
    </submittedName>
</protein>
<feature type="domain" description="HTH hxlR-type" evidence="4">
    <location>
        <begin position="9"/>
        <end position="111"/>
    </location>
</feature>
<gene>
    <name evidence="5" type="ORF">LXM26_24710</name>
</gene>
<keyword evidence="6" id="KW-1185">Reference proteome</keyword>
<name>A0A9X1TFW3_9BACT</name>
<dbReference type="PANTHER" id="PTHR33204">
    <property type="entry name" value="TRANSCRIPTIONAL REGULATOR, MARR FAMILY"/>
    <property type="match status" value="1"/>
</dbReference>
<reference evidence="5" key="1">
    <citation type="submission" date="2021-12" db="EMBL/GenBank/DDBJ databases">
        <title>Novel species in genus Dyadobacter.</title>
        <authorList>
            <person name="Ma C."/>
        </authorList>
    </citation>
    <scope>NUCLEOTIDE SEQUENCE</scope>
    <source>
        <strain evidence="5">LJ419</strain>
    </source>
</reference>
<dbReference type="Pfam" id="PF01638">
    <property type="entry name" value="HxlR"/>
    <property type="match status" value="1"/>
</dbReference>
<dbReference type="PANTHER" id="PTHR33204:SF18">
    <property type="entry name" value="TRANSCRIPTIONAL REGULATORY PROTEIN"/>
    <property type="match status" value="1"/>
</dbReference>
<comment type="caution">
    <text evidence="5">The sequence shown here is derived from an EMBL/GenBank/DDBJ whole genome shotgun (WGS) entry which is preliminary data.</text>
</comment>
<evidence type="ECO:0000313" key="5">
    <source>
        <dbReference type="EMBL" id="MCF0064736.1"/>
    </source>
</evidence>
<keyword evidence="1" id="KW-0805">Transcription regulation</keyword>
<evidence type="ECO:0000313" key="6">
    <source>
        <dbReference type="Proteomes" id="UP001139000"/>
    </source>
</evidence>
<dbReference type="SUPFAM" id="SSF46785">
    <property type="entry name" value="Winged helix' DNA-binding domain"/>
    <property type="match status" value="1"/>
</dbReference>